<dbReference type="Pfam" id="PF01136">
    <property type="entry name" value="Peptidase_U32"/>
    <property type="match status" value="1"/>
</dbReference>
<dbReference type="UniPathway" id="UPA00232"/>
<accession>A0A3E0WU84</accession>
<feature type="binding site" evidence="1">
    <location>
        <position position="179"/>
    </location>
    <ligand>
        <name>[4Fe-4S] cluster</name>
        <dbReference type="ChEBI" id="CHEBI:49883"/>
    </ligand>
</feature>
<dbReference type="PANTHER" id="PTHR30217">
    <property type="entry name" value="PEPTIDASE U32 FAMILY"/>
    <property type="match status" value="1"/>
</dbReference>
<feature type="binding site" evidence="1">
    <location>
        <position position="196"/>
    </location>
    <ligand>
        <name>[4Fe-4S] cluster</name>
        <dbReference type="ChEBI" id="CHEBI:49883"/>
    </ligand>
</feature>
<keyword evidence="1" id="KW-0408">Iron</keyword>
<dbReference type="GO" id="GO:0046872">
    <property type="term" value="F:metal ion binding"/>
    <property type="evidence" value="ECO:0007669"/>
    <property type="project" value="UniProtKB-KW"/>
</dbReference>
<dbReference type="GO" id="GO:0051539">
    <property type="term" value="F:4 iron, 4 sulfur cluster binding"/>
    <property type="evidence" value="ECO:0007669"/>
    <property type="project" value="UniProtKB-UniRule"/>
</dbReference>
<comment type="cofactor">
    <cofactor evidence="1">
        <name>[4Fe-4S] cluster</name>
        <dbReference type="ChEBI" id="CHEBI:49883"/>
    </cofactor>
</comment>
<dbReference type="PANTHER" id="PTHR30217:SF11">
    <property type="entry name" value="UBIQUINONE BIOSYNTHESIS PROTEIN UBIV"/>
    <property type="match status" value="1"/>
</dbReference>
<comment type="pathway">
    <text evidence="1">Cofactor biosynthesis; ubiquinone biosynthesis.</text>
</comment>
<dbReference type="InterPro" id="IPR001539">
    <property type="entry name" value="Peptidase_U32"/>
</dbReference>
<dbReference type="AlphaFoldDB" id="A0A3E0WU84"/>
<feature type="binding site" evidence="1">
    <location>
        <position position="192"/>
    </location>
    <ligand>
        <name>[4Fe-4S] cluster</name>
        <dbReference type="ChEBI" id="CHEBI:49883"/>
    </ligand>
</feature>
<dbReference type="RefSeq" id="WP_116301993.1">
    <property type="nucleotide sequence ID" value="NZ_NFZV01000007.1"/>
</dbReference>
<dbReference type="GO" id="GO:0006744">
    <property type="term" value="P:ubiquinone biosynthetic process"/>
    <property type="evidence" value="ECO:0007669"/>
    <property type="project" value="UniProtKB-UniRule"/>
</dbReference>
<comment type="similarity">
    <text evidence="1">Belongs to the peptidase U32 family. UbiV subfamily.</text>
</comment>
<dbReference type="InterPro" id="IPR043693">
    <property type="entry name" value="UbiV"/>
</dbReference>
<evidence type="ECO:0000313" key="2">
    <source>
        <dbReference type="EMBL" id="RFA36540.1"/>
    </source>
</evidence>
<comment type="function">
    <text evidence="1">Required for O(2)-independent ubiquinone (coenzyme Q) biosynthesis. Together with UbiU, is essential for the C6-hydroxylation reaction in the oxygen-independent ubiquinone biosynthesis pathway.</text>
</comment>
<dbReference type="SUPFAM" id="SSF51391">
    <property type="entry name" value="Thiamin phosphate synthase"/>
    <property type="match status" value="1"/>
</dbReference>
<dbReference type="InterPro" id="IPR051454">
    <property type="entry name" value="RNA/ubiquinone_mod_enzymes"/>
</dbReference>
<keyword evidence="1" id="KW-0411">Iron-sulfur</keyword>
<feature type="binding site" evidence="1">
    <location>
        <position position="39"/>
    </location>
    <ligand>
        <name>[4Fe-4S] cluster</name>
        <dbReference type="ChEBI" id="CHEBI:49883"/>
    </ligand>
</feature>
<keyword evidence="1" id="KW-0479">Metal-binding</keyword>
<keyword evidence="1" id="KW-0004">4Fe-4S</keyword>
<evidence type="ECO:0000313" key="3">
    <source>
        <dbReference type="Proteomes" id="UP000256763"/>
    </source>
</evidence>
<dbReference type="HAMAP" id="MF_02233">
    <property type="entry name" value="UbiV"/>
    <property type="match status" value="1"/>
</dbReference>
<keyword evidence="1" id="KW-0831">Ubiquinone biosynthesis</keyword>
<dbReference type="EMBL" id="NFZW01000009">
    <property type="protein sequence ID" value="RFA36540.1"/>
    <property type="molecule type" value="Genomic_DNA"/>
</dbReference>
<organism evidence="2 3">
    <name type="scientific">Alkalilimnicola ehrlichii</name>
    <dbReference type="NCBI Taxonomy" id="351052"/>
    <lineage>
        <taxon>Bacteria</taxon>
        <taxon>Pseudomonadati</taxon>
        <taxon>Pseudomonadota</taxon>
        <taxon>Gammaproteobacteria</taxon>
        <taxon>Chromatiales</taxon>
        <taxon>Ectothiorhodospiraceae</taxon>
        <taxon>Alkalilimnicola</taxon>
    </lineage>
</organism>
<comment type="subunit">
    <text evidence="1">Forms a heterodimer with UbiU.</text>
</comment>
<dbReference type="InterPro" id="IPR036206">
    <property type="entry name" value="ThiamineP_synth_sf"/>
</dbReference>
<name>A0A3E0WU84_9GAMM</name>
<gene>
    <name evidence="1" type="primary">ubiV</name>
    <name evidence="2" type="ORF">CAL65_11300</name>
</gene>
<dbReference type="NCBIfam" id="NF011991">
    <property type="entry name" value="PRK15447.1"/>
    <property type="match status" value="1"/>
</dbReference>
<proteinExistence type="inferred from homology"/>
<reference evidence="3" key="1">
    <citation type="submission" date="2017-05" db="EMBL/GenBank/DDBJ databases">
        <authorList>
            <person name="Sharma S."/>
            <person name="Sidhu C."/>
            <person name="Pinnaka A.K."/>
        </authorList>
    </citation>
    <scope>NUCLEOTIDE SEQUENCE [LARGE SCALE GENOMIC DNA]</scope>
    <source>
        <strain evidence="3">AK93</strain>
    </source>
</reference>
<dbReference type="Proteomes" id="UP000256763">
    <property type="component" value="Unassembled WGS sequence"/>
</dbReference>
<dbReference type="OrthoDB" id="8523349at2"/>
<keyword evidence="3" id="KW-1185">Reference proteome</keyword>
<sequence length="294" mass="32971">MRISLGPVLYYWPRETLADFYDRAKSWPADIVYLGETVCAKRRPFRTAEWIELARELAADGKETVLSTLTLIEARSELGVVKRLCTNKEIRVEANDIGAVQLLAERGIPFVTGPAINIYNAHTLARLRKLGLRRWVMPTEMSRDALANLLAHAQELGIDDIETEVFSYGRLALAYSARCFTARHHNLPKDKCDLRCIDNPEGIPLKTQEGKPFLTINGIQTQSGEVYDLRDEWQAMATLGVDIMRVSPRPEMTGTILEDLRRRLDGQPTAALAEPCNGYWHGAEGMRHIGAAAP</sequence>
<protein>
    <recommendedName>
        <fullName evidence="1">Ubiquinone biosynthesis protein UbiV</fullName>
    </recommendedName>
</protein>
<comment type="caution">
    <text evidence="2">The sequence shown here is derived from an EMBL/GenBank/DDBJ whole genome shotgun (WGS) entry which is preliminary data.</text>
</comment>
<evidence type="ECO:0000256" key="1">
    <source>
        <dbReference type="HAMAP-Rule" id="MF_02233"/>
    </source>
</evidence>